<dbReference type="PANTHER" id="PTHR24179:SF30">
    <property type="entry name" value="PROTEIN PHOSPHATASE 1 REGULATORY SUBUNIT 16A"/>
    <property type="match status" value="1"/>
</dbReference>
<evidence type="ECO:0000256" key="3">
    <source>
        <dbReference type="SAM" id="MobiDB-lite"/>
    </source>
</evidence>
<dbReference type="PANTHER" id="PTHR24179">
    <property type="entry name" value="PROTEIN PHOSPHATASE 1 REGULATORY SUBUNIT 12"/>
    <property type="match status" value="1"/>
</dbReference>
<proteinExistence type="predicted"/>
<dbReference type="Gene3D" id="1.25.40.20">
    <property type="entry name" value="Ankyrin repeat-containing domain"/>
    <property type="match status" value="1"/>
</dbReference>
<dbReference type="GO" id="GO:0017020">
    <property type="term" value="F:myosin phosphatase regulator activity"/>
    <property type="evidence" value="ECO:0007669"/>
    <property type="project" value="TreeGrafter"/>
</dbReference>
<reference evidence="4" key="1">
    <citation type="submission" date="2022-03" db="EMBL/GenBank/DDBJ databases">
        <authorList>
            <person name="Alioto T."/>
            <person name="Alioto T."/>
            <person name="Gomez Garrido J."/>
        </authorList>
    </citation>
    <scope>NUCLEOTIDE SEQUENCE</scope>
</reference>
<sequence>MADHLELLSEMPAVSRMTTQERLKHAQKRRAQQLKKWAQFEKDWQNKKSKGGHKNQGSKEERRIMFPQNVTLLEAAARNDMEEVFESNTVEGFPISKEAVHVCRPLRIAHTLTLEILLESEC</sequence>
<keyword evidence="1" id="KW-0677">Repeat</keyword>
<evidence type="ECO:0000256" key="1">
    <source>
        <dbReference type="ARBA" id="ARBA00022737"/>
    </source>
</evidence>
<dbReference type="InterPro" id="IPR036770">
    <property type="entry name" value="Ankyrin_rpt-contain_sf"/>
</dbReference>
<dbReference type="GO" id="GO:0005737">
    <property type="term" value="C:cytoplasm"/>
    <property type="evidence" value="ECO:0007669"/>
    <property type="project" value="TreeGrafter"/>
</dbReference>
<evidence type="ECO:0000256" key="2">
    <source>
        <dbReference type="ARBA" id="ARBA00023043"/>
    </source>
</evidence>
<dbReference type="InterPro" id="IPR051226">
    <property type="entry name" value="PP1_Regulatory_Subunit"/>
</dbReference>
<name>A0AAD1S2F2_PELCU</name>
<keyword evidence="2" id="KW-0040">ANK repeat</keyword>
<evidence type="ECO:0000313" key="5">
    <source>
        <dbReference type="Proteomes" id="UP001295444"/>
    </source>
</evidence>
<organism evidence="4 5">
    <name type="scientific">Pelobates cultripes</name>
    <name type="common">Western spadefoot toad</name>
    <dbReference type="NCBI Taxonomy" id="61616"/>
    <lineage>
        <taxon>Eukaryota</taxon>
        <taxon>Metazoa</taxon>
        <taxon>Chordata</taxon>
        <taxon>Craniata</taxon>
        <taxon>Vertebrata</taxon>
        <taxon>Euteleostomi</taxon>
        <taxon>Amphibia</taxon>
        <taxon>Batrachia</taxon>
        <taxon>Anura</taxon>
        <taxon>Pelobatoidea</taxon>
        <taxon>Pelobatidae</taxon>
        <taxon>Pelobates</taxon>
    </lineage>
</organism>
<accession>A0AAD1S2F2</accession>
<feature type="region of interest" description="Disordered" evidence="3">
    <location>
        <begin position="42"/>
        <end position="61"/>
    </location>
</feature>
<gene>
    <name evidence="4" type="ORF">PECUL_23A059195</name>
</gene>
<dbReference type="GO" id="GO:0004857">
    <property type="term" value="F:enzyme inhibitor activity"/>
    <property type="evidence" value="ECO:0007669"/>
    <property type="project" value="TreeGrafter"/>
</dbReference>
<dbReference type="EMBL" id="OW240915">
    <property type="protein sequence ID" value="CAH2286279.1"/>
    <property type="molecule type" value="Genomic_DNA"/>
</dbReference>
<keyword evidence="5" id="KW-1185">Reference proteome</keyword>
<evidence type="ECO:0000313" key="4">
    <source>
        <dbReference type="EMBL" id="CAH2286279.1"/>
    </source>
</evidence>
<protein>
    <submittedName>
        <fullName evidence="4">Phosphatase 1 regulatory subunit 16A isoform X1</fullName>
    </submittedName>
</protein>
<dbReference type="AlphaFoldDB" id="A0AAD1S2F2"/>
<dbReference type="Proteomes" id="UP001295444">
    <property type="component" value="Chromosome 04"/>
</dbReference>